<dbReference type="EMBL" id="JBHRXP010000002">
    <property type="protein sequence ID" value="MFC3579817.1"/>
    <property type="molecule type" value="Genomic_DNA"/>
</dbReference>
<sequence>MADVDGTYETIVKSPLGDQKSTLTVKSDGATFTGTNAGAMGSVDITDGTVDGNTIAWKMNMTVPMPMTLDCTATIDGDTITGSVGAGAFGSFPMSGTRVA</sequence>
<comment type="caution">
    <text evidence="1">The sequence shown here is derived from an EMBL/GenBank/DDBJ whole genome shotgun (WGS) entry which is preliminary data.</text>
</comment>
<organism evidence="1 2">
    <name type="scientific">Sphingomonas hylomeconis</name>
    <dbReference type="NCBI Taxonomy" id="1395958"/>
    <lineage>
        <taxon>Bacteria</taxon>
        <taxon>Pseudomonadati</taxon>
        <taxon>Pseudomonadota</taxon>
        <taxon>Alphaproteobacteria</taxon>
        <taxon>Sphingomonadales</taxon>
        <taxon>Sphingomonadaceae</taxon>
        <taxon>Sphingomonas</taxon>
    </lineage>
</organism>
<dbReference type="RefSeq" id="WP_261293296.1">
    <property type="nucleotide sequence ID" value="NZ_JANQBK010000003.1"/>
</dbReference>
<name>A0ABV7SU82_9SPHN</name>
<protein>
    <submittedName>
        <fullName evidence="1">Uncharacterized protein</fullName>
    </submittedName>
</protein>
<accession>A0ABV7SU82</accession>
<evidence type="ECO:0000313" key="1">
    <source>
        <dbReference type="EMBL" id="MFC3579817.1"/>
    </source>
</evidence>
<proteinExistence type="predicted"/>
<evidence type="ECO:0000313" key="2">
    <source>
        <dbReference type="Proteomes" id="UP001595713"/>
    </source>
</evidence>
<gene>
    <name evidence="1" type="ORF">ACFONA_06515</name>
</gene>
<reference evidence="2" key="1">
    <citation type="journal article" date="2019" name="Int. J. Syst. Evol. Microbiol.">
        <title>The Global Catalogue of Microorganisms (GCM) 10K type strain sequencing project: providing services to taxonomists for standard genome sequencing and annotation.</title>
        <authorList>
            <consortium name="The Broad Institute Genomics Platform"/>
            <consortium name="The Broad Institute Genome Sequencing Center for Infectious Disease"/>
            <person name="Wu L."/>
            <person name="Ma J."/>
        </authorList>
    </citation>
    <scope>NUCLEOTIDE SEQUENCE [LARGE SCALE GENOMIC DNA]</scope>
    <source>
        <strain evidence="2">KCTC 42739</strain>
    </source>
</reference>
<keyword evidence="2" id="KW-1185">Reference proteome</keyword>
<dbReference type="Proteomes" id="UP001595713">
    <property type="component" value="Unassembled WGS sequence"/>
</dbReference>